<dbReference type="InterPro" id="IPR001789">
    <property type="entry name" value="Sig_transdc_resp-reg_receiver"/>
</dbReference>
<dbReference type="InterPro" id="IPR050595">
    <property type="entry name" value="Bact_response_regulator"/>
</dbReference>
<dbReference type="SMART" id="SM00448">
    <property type="entry name" value="REC"/>
    <property type="match status" value="1"/>
</dbReference>
<comment type="caution">
    <text evidence="4">The sequence shown here is derived from an EMBL/GenBank/DDBJ whole genome shotgun (WGS) entry which is preliminary data.</text>
</comment>
<dbReference type="PANTHER" id="PTHR44591:SF24">
    <property type="entry name" value="PROTEIN-GLUTAMATE METHYLESTERASE_PROTEIN-GLUTAMINE GLUTAMINASE 1"/>
    <property type="match status" value="1"/>
</dbReference>
<dbReference type="Gene3D" id="3.40.50.2300">
    <property type="match status" value="1"/>
</dbReference>
<dbReference type="PATRIC" id="fig|401562.3.peg.4180"/>
<protein>
    <submittedName>
        <fullName evidence="4">Response regulator</fullName>
    </submittedName>
</protein>
<feature type="domain" description="Response regulatory" evidence="3">
    <location>
        <begin position="11"/>
        <end position="122"/>
    </location>
</feature>
<evidence type="ECO:0000256" key="2">
    <source>
        <dbReference type="PROSITE-ProRule" id="PRU00169"/>
    </source>
</evidence>
<dbReference type="EMBL" id="LDQA01000025">
    <property type="protein sequence ID" value="KTR05420.1"/>
    <property type="molecule type" value="Genomic_DNA"/>
</dbReference>
<name>A0A175RC18_9HYPH</name>
<dbReference type="InterPro" id="IPR011006">
    <property type="entry name" value="CheY-like_superfamily"/>
</dbReference>
<accession>A0A175RC18</accession>
<keyword evidence="1 2" id="KW-0597">Phosphoprotein</keyword>
<dbReference type="STRING" id="401562.NS365_11845"/>
<dbReference type="AlphaFoldDB" id="A0A175RC18"/>
<dbReference type="SUPFAM" id="SSF52172">
    <property type="entry name" value="CheY-like"/>
    <property type="match status" value="1"/>
</dbReference>
<evidence type="ECO:0000313" key="4">
    <source>
        <dbReference type="EMBL" id="KTQ97698.1"/>
    </source>
</evidence>
<evidence type="ECO:0000313" key="6">
    <source>
        <dbReference type="Proteomes" id="UP000078272"/>
    </source>
</evidence>
<feature type="modified residue" description="4-aspartylphosphate" evidence="2">
    <location>
        <position position="62"/>
    </location>
</feature>
<dbReference type="GO" id="GO:0000160">
    <property type="term" value="P:phosphorelay signal transduction system"/>
    <property type="evidence" value="ECO:0007669"/>
    <property type="project" value="InterPro"/>
</dbReference>
<evidence type="ECO:0000256" key="1">
    <source>
        <dbReference type="ARBA" id="ARBA00022553"/>
    </source>
</evidence>
<reference evidence="6 7" key="1">
    <citation type="journal article" date="2016" name="Front. Microbiol.">
        <title>Genomic Resource of Rice Seed Associated Bacteria.</title>
        <authorList>
            <person name="Midha S."/>
            <person name="Bansal K."/>
            <person name="Sharma S."/>
            <person name="Kumar N."/>
            <person name="Patil P.P."/>
            <person name="Chaudhry V."/>
            <person name="Patil P.B."/>
        </authorList>
    </citation>
    <scope>NUCLEOTIDE SEQUENCE [LARGE SCALE GENOMIC DNA]</scope>
    <source>
        <strain evidence="4 6">NS226</strain>
        <strain evidence="5 7">NS365</strain>
    </source>
</reference>
<dbReference type="Pfam" id="PF00072">
    <property type="entry name" value="Response_reg"/>
    <property type="match status" value="1"/>
</dbReference>
<keyword evidence="7" id="KW-1185">Reference proteome</keyword>
<proteinExistence type="predicted"/>
<dbReference type="RefSeq" id="WP_058600493.1">
    <property type="nucleotide sequence ID" value="NZ_LDPZ01000006.1"/>
</dbReference>
<dbReference type="Proteomes" id="UP000078272">
    <property type="component" value="Unassembled WGS sequence"/>
</dbReference>
<gene>
    <name evidence="4" type="ORF">NS226_03315</name>
    <name evidence="5" type="ORF">NS365_11845</name>
</gene>
<sequence length="127" mass="13982">MTEPKGLEGLRIFAVEDESLVAMQLEDILDELGCVVAGLAMRVDRAQAMLDAEPGIDAAILDMNIAGVKVYPVAERLRERNVPIVFATGYGLEGIEMEWRVFPVLQKPYTAEQIARALLQAIPLTNK</sequence>
<evidence type="ECO:0000259" key="3">
    <source>
        <dbReference type="PROSITE" id="PS50110"/>
    </source>
</evidence>
<evidence type="ECO:0000313" key="5">
    <source>
        <dbReference type="EMBL" id="KTR05420.1"/>
    </source>
</evidence>
<organism evidence="4 6">
    <name type="scientific">Aureimonas ureilytica</name>
    <dbReference type="NCBI Taxonomy" id="401562"/>
    <lineage>
        <taxon>Bacteria</taxon>
        <taxon>Pseudomonadati</taxon>
        <taxon>Pseudomonadota</taxon>
        <taxon>Alphaproteobacteria</taxon>
        <taxon>Hyphomicrobiales</taxon>
        <taxon>Aurantimonadaceae</taxon>
        <taxon>Aureimonas</taxon>
    </lineage>
</organism>
<dbReference type="PANTHER" id="PTHR44591">
    <property type="entry name" value="STRESS RESPONSE REGULATOR PROTEIN 1"/>
    <property type="match status" value="1"/>
</dbReference>
<evidence type="ECO:0000313" key="7">
    <source>
        <dbReference type="Proteomes" id="UP000078529"/>
    </source>
</evidence>
<dbReference type="Proteomes" id="UP000078529">
    <property type="component" value="Unassembled WGS sequence"/>
</dbReference>
<dbReference type="EMBL" id="LDPZ01000006">
    <property type="protein sequence ID" value="KTQ97698.1"/>
    <property type="molecule type" value="Genomic_DNA"/>
</dbReference>
<dbReference type="OrthoDB" id="582170at2"/>
<dbReference type="PROSITE" id="PS50110">
    <property type="entry name" value="RESPONSE_REGULATORY"/>
    <property type="match status" value="1"/>
</dbReference>